<accession>A0A4Z0YQE3</accession>
<dbReference type="EMBL" id="SKBN01000026">
    <property type="protein sequence ID" value="TGJ86549.1"/>
    <property type="molecule type" value="Genomic_DNA"/>
</dbReference>
<proteinExistence type="predicted"/>
<sequence length="291" mass="31712">MASIIGLIHPAENSIGGDQLLAYYINANNNLALKIIPLGAPDGLADVYTTNDVNVKGYVTNPSSLAVMPVKNIMCIYGVITSSKIGIVSLLSPVLQPLGIQCETTGASSTLPGLTVYQASVTSVSSTLNEVEVYTAGSDKEIGNATYLAAYYNVHSAERHIVFQKNDDVIVDYNIDHGDTYVTNAKPGRSPTGLAVVFVPELRKAFLYYVRAYTESQVSKYDLWKTETKQGKTTEWEKPVKVTPAMDILQTTQLHVTAWPERGENYITYFNSAGQAACLHDRWDTVDGSSE</sequence>
<dbReference type="Proteomes" id="UP000297716">
    <property type="component" value="Unassembled WGS sequence"/>
</dbReference>
<reference evidence="1 2" key="1">
    <citation type="submission" date="2019-03" db="EMBL/GenBank/DDBJ databases">
        <title>Draft genome sequence of Xylaria hypoxylon DSM 108379, a ubiquitous saprotrophic-parasitic fungi on hardwood.</title>
        <authorList>
            <person name="Buettner E."/>
            <person name="Leonhardt S."/>
            <person name="Gebauer A.M."/>
            <person name="Liers C."/>
            <person name="Hofrichter M."/>
            <person name="Kellner H."/>
        </authorList>
    </citation>
    <scope>NUCLEOTIDE SEQUENCE [LARGE SCALE GENOMIC DNA]</scope>
    <source>
        <strain evidence="1 2">DSM 108379</strain>
    </source>
</reference>
<comment type="caution">
    <text evidence="1">The sequence shown here is derived from an EMBL/GenBank/DDBJ whole genome shotgun (WGS) entry which is preliminary data.</text>
</comment>
<organism evidence="1 2">
    <name type="scientific">Xylaria hypoxylon</name>
    <dbReference type="NCBI Taxonomy" id="37992"/>
    <lineage>
        <taxon>Eukaryota</taxon>
        <taxon>Fungi</taxon>
        <taxon>Dikarya</taxon>
        <taxon>Ascomycota</taxon>
        <taxon>Pezizomycotina</taxon>
        <taxon>Sordariomycetes</taxon>
        <taxon>Xylariomycetidae</taxon>
        <taxon>Xylariales</taxon>
        <taxon>Xylariaceae</taxon>
        <taxon>Xylaria</taxon>
    </lineage>
</organism>
<gene>
    <name evidence="1" type="ORF">E0Z10_g2231</name>
</gene>
<name>A0A4Z0YQE3_9PEZI</name>
<evidence type="ECO:0000313" key="1">
    <source>
        <dbReference type="EMBL" id="TGJ86549.1"/>
    </source>
</evidence>
<dbReference type="AlphaFoldDB" id="A0A4Z0YQE3"/>
<dbReference type="OrthoDB" id="5426604at2759"/>
<evidence type="ECO:0008006" key="3">
    <source>
        <dbReference type="Google" id="ProtNLM"/>
    </source>
</evidence>
<protein>
    <recommendedName>
        <fullName evidence="3">Fucose-specific lectin</fullName>
    </recommendedName>
</protein>
<evidence type="ECO:0000313" key="2">
    <source>
        <dbReference type="Proteomes" id="UP000297716"/>
    </source>
</evidence>
<keyword evidence="2" id="KW-1185">Reference proteome</keyword>